<evidence type="ECO:0000256" key="7">
    <source>
        <dbReference type="ARBA" id="ARBA00023163"/>
    </source>
</evidence>
<feature type="compositionally biased region" description="Basic and acidic residues" evidence="10">
    <location>
        <begin position="237"/>
        <end position="246"/>
    </location>
</feature>
<dbReference type="PROSITE" id="PS50157">
    <property type="entry name" value="ZINC_FINGER_C2H2_2"/>
    <property type="match status" value="1"/>
</dbReference>
<feature type="region of interest" description="Disordered" evidence="10">
    <location>
        <begin position="73"/>
        <end position="113"/>
    </location>
</feature>
<dbReference type="SMART" id="SM00355">
    <property type="entry name" value="ZnF_C2H2"/>
    <property type="match status" value="2"/>
</dbReference>
<evidence type="ECO:0000256" key="10">
    <source>
        <dbReference type="SAM" id="MobiDB-lite"/>
    </source>
</evidence>
<evidence type="ECO:0000313" key="13">
    <source>
        <dbReference type="Proteomes" id="UP001151287"/>
    </source>
</evidence>
<organism evidence="12 13">
    <name type="scientific">Rhynchospora breviuscula</name>
    <dbReference type="NCBI Taxonomy" id="2022672"/>
    <lineage>
        <taxon>Eukaryota</taxon>
        <taxon>Viridiplantae</taxon>
        <taxon>Streptophyta</taxon>
        <taxon>Embryophyta</taxon>
        <taxon>Tracheophyta</taxon>
        <taxon>Spermatophyta</taxon>
        <taxon>Magnoliopsida</taxon>
        <taxon>Liliopsida</taxon>
        <taxon>Poales</taxon>
        <taxon>Cyperaceae</taxon>
        <taxon>Cyperoideae</taxon>
        <taxon>Rhynchosporeae</taxon>
        <taxon>Rhynchospora</taxon>
    </lineage>
</organism>
<dbReference type="Proteomes" id="UP001151287">
    <property type="component" value="Unassembled WGS sequence"/>
</dbReference>
<comment type="subcellular location">
    <subcellularLocation>
        <location evidence="1">Nucleus</location>
    </subcellularLocation>
</comment>
<evidence type="ECO:0000256" key="6">
    <source>
        <dbReference type="ARBA" id="ARBA00023015"/>
    </source>
</evidence>
<evidence type="ECO:0000313" key="12">
    <source>
        <dbReference type="EMBL" id="KAJ1694623.1"/>
    </source>
</evidence>
<dbReference type="EMBL" id="JAMQYH010000003">
    <property type="protein sequence ID" value="KAJ1694623.1"/>
    <property type="molecule type" value="Genomic_DNA"/>
</dbReference>
<evidence type="ECO:0000256" key="9">
    <source>
        <dbReference type="PROSITE-ProRule" id="PRU00042"/>
    </source>
</evidence>
<dbReference type="InterPro" id="IPR013087">
    <property type="entry name" value="Znf_C2H2_type"/>
</dbReference>
<dbReference type="PANTHER" id="PTHR26374:SF456">
    <property type="entry name" value="ZINC FINGER PROTEIN ZAT5-LIKE"/>
    <property type="match status" value="1"/>
</dbReference>
<dbReference type="OrthoDB" id="6077919at2759"/>
<evidence type="ECO:0000256" key="5">
    <source>
        <dbReference type="ARBA" id="ARBA00022833"/>
    </source>
</evidence>
<keyword evidence="2" id="KW-0479">Metal-binding</keyword>
<feature type="region of interest" description="Disordered" evidence="10">
    <location>
        <begin position="1"/>
        <end position="51"/>
    </location>
</feature>
<gene>
    <name evidence="12" type="ORF">LUZ63_011321</name>
</gene>
<keyword evidence="4 9" id="KW-0863">Zinc-finger</keyword>
<protein>
    <recommendedName>
        <fullName evidence="11">C2H2-type domain-containing protein</fullName>
    </recommendedName>
</protein>
<dbReference type="Pfam" id="PF13912">
    <property type="entry name" value="zf-C2H2_6"/>
    <property type="match status" value="2"/>
</dbReference>
<keyword evidence="13" id="KW-1185">Reference proteome</keyword>
<keyword evidence="8" id="KW-0539">Nucleus</keyword>
<dbReference type="InterPro" id="IPR036236">
    <property type="entry name" value="Znf_C2H2_sf"/>
</dbReference>
<reference evidence="12" key="1">
    <citation type="journal article" date="2022" name="Cell">
        <title>Repeat-based holocentromeres influence genome architecture and karyotype evolution.</title>
        <authorList>
            <person name="Hofstatter P.G."/>
            <person name="Thangavel G."/>
            <person name="Lux T."/>
            <person name="Neumann P."/>
            <person name="Vondrak T."/>
            <person name="Novak P."/>
            <person name="Zhang M."/>
            <person name="Costa L."/>
            <person name="Castellani M."/>
            <person name="Scott A."/>
            <person name="Toegelov H."/>
            <person name="Fuchs J."/>
            <person name="Mata-Sucre Y."/>
            <person name="Dias Y."/>
            <person name="Vanzela A.L.L."/>
            <person name="Huettel B."/>
            <person name="Almeida C.C.S."/>
            <person name="Simkova H."/>
            <person name="Souza G."/>
            <person name="Pedrosa-Harand A."/>
            <person name="Macas J."/>
            <person name="Mayer K.F.X."/>
            <person name="Houben A."/>
            <person name="Marques A."/>
        </authorList>
    </citation>
    <scope>NUCLEOTIDE SEQUENCE</scope>
    <source>
        <strain evidence="12">RhyBre1mFocal</strain>
    </source>
</reference>
<feature type="compositionally biased region" description="Basic and acidic residues" evidence="10">
    <location>
        <begin position="94"/>
        <end position="113"/>
    </location>
</feature>
<dbReference type="AlphaFoldDB" id="A0A9Q0CIV1"/>
<sequence length="304" mass="33302">MSFPIEKSNDGRKTWQKRKRTQRLSNINSISQPPLAPVVTSPASSSADFSAITTEEEEIDLANSLILLSRGGNMKDQATAMQSDTPTSPPPSIKVEKVEKTERNDKSTSRRLVEPAAQLNSNEYVCKTCDKRFSSFQALGGHRASHKKPKTTSEDQKVQSPSDTGTTSVTLKLDDISNYKDEIQVNSPVEKPPPVLTIGSKVRVHQCGICQAEFNTGQALGGHMRRHKPLNGGVDQSRNKKDRSGLDLDLNFPPSDQGEVVHPPPPIFDQGEVMHELPPPIYPYDGNPPTQLMLGSPALTNCLL</sequence>
<dbReference type="PANTHER" id="PTHR26374">
    <property type="entry name" value="ZINC FINGER PROTEIN ZAT5"/>
    <property type="match status" value="1"/>
</dbReference>
<dbReference type="Gene3D" id="3.30.160.60">
    <property type="entry name" value="Classic Zinc Finger"/>
    <property type="match status" value="1"/>
</dbReference>
<feature type="region of interest" description="Disordered" evidence="10">
    <location>
        <begin position="220"/>
        <end position="260"/>
    </location>
</feature>
<keyword evidence="6" id="KW-0805">Transcription regulation</keyword>
<comment type="caution">
    <text evidence="12">The sequence shown here is derived from an EMBL/GenBank/DDBJ whole genome shotgun (WGS) entry which is preliminary data.</text>
</comment>
<feature type="compositionally biased region" description="Low complexity" evidence="10">
    <location>
        <begin position="37"/>
        <end position="47"/>
    </location>
</feature>
<name>A0A9Q0CIV1_9POAL</name>
<proteinExistence type="predicted"/>
<evidence type="ECO:0000256" key="1">
    <source>
        <dbReference type="ARBA" id="ARBA00004123"/>
    </source>
</evidence>
<evidence type="ECO:0000259" key="11">
    <source>
        <dbReference type="PROSITE" id="PS50157"/>
    </source>
</evidence>
<feature type="region of interest" description="Disordered" evidence="10">
    <location>
        <begin position="139"/>
        <end position="169"/>
    </location>
</feature>
<dbReference type="PROSITE" id="PS00028">
    <property type="entry name" value="ZINC_FINGER_C2H2_1"/>
    <property type="match status" value="2"/>
</dbReference>
<dbReference type="SUPFAM" id="SSF57667">
    <property type="entry name" value="beta-beta-alpha zinc fingers"/>
    <property type="match status" value="1"/>
</dbReference>
<feature type="compositionally biased region" description="Polar residues" evidence="10">
    <location>
        <begin position="158"/>
        <end position="169"/>
    </location>
</feature>
<evidence type="ECO:0000256" key="2">
    <source>
        <dbReference type="ARBA" id="ARBA00022723"/>
    </source>
</evidence>
<keyword evidence="5" id="KW-0862">Zinc</keyword>
<evidence type="ECO:0000256" key="4">
    <source>
        <dbReference type="ARBA" id="ARBA00022771"/>
    </source>
</evidence>
<evidence type="ECO:0000256" key="3">
    <source>
        <dbReference type="ARBA" id="ARBA00022737"/>
    </source>
</evidence>
<accession>A0A9Q0CIV1</accession>
<dbReference type="GO" id="GO:0005634">
    <property type="term" value="C:nucleus"/>
    <property type="evidence" value="ECO:0007669"/>
    <property type="project" value="UniProtKB-SubCell"/>
</dbReference>
<keyword evidence="7" id="KW-0804">Transcription</keyword>
<dbReference type="GO" id="GO:0008270">
    <property type="term" value="F:zinc ion binding"/>
    <property type="evidence" value="ECO:0007669"/>
    <property type="project" value="UniProtKB-KW"/>
</dbReference>
<feature type="domain" description="C2H2-type" evidence="11">
    <location>
        <begin position="124"/>
        <end position="151"/>
    </location>
</feature>
<evidence type="ECO:0000256" key="8">
    <source>
        <dbReference type="ARBA" id="ARBA00023242"/>
    </source>
</evidence>
<keyword evidence="3" id="KW-0677">Repeat</keyword>